<proteinExistence type="predicted"/>
<sequence>MVALRSKEQPRFTASYYLDGEQLSDALPSSH</sequence>
<protein>
    <submittedName>
        <fullName evidence="1">Uncharacterized protein</fullName>
    </submittedName>
</protein>
<reference evidence="1" key="1">
    <citation type="submission" date="2014-09" db="EMBL/GenBank/DDBJ databases">
        <authorList>
            <person name="Magalhaes I.L.F."/>
            <person name="Oliveira U."/>
            <person name="Santos F.R."/>
            <person name="Vidigal T.H.D.A."/>
            <person name="Brescovit A.D."/>
            <person name="Santos A.J."/>
        </authorList>
    </citation>
    <scope>NUCLEOTIDE SEQUENCE</scope>
    <source>
        <tissue evidence="1">Shoot tissue taken approximately 20 cm above the soil surface</tissue>
    </source>
</reference>
<dbReference type="AlphaFoldDB" id="A0A0A9DRH1"/>
<dbReference type="EMBL" id="GBRH01209635">
    <property type="protein sequence ID" value="JAD88260.1"/>
    <property type="molecule type" value="Transcribed_RNA"/>
</dbReference>
<reference evidence="1" key="2">
    <citation type="journal article" date="2015" name="Data Brief">
        <title>Shoot transcriptome of the giant reed, Arundo donax.</title>
        <authorList>
            <person name="Barrero R.A."/>
            <person name="Guerrero F.D."/>
            <person name="Moolhuijzen P."/>
            <person name="Goolsby J.A."/>
            <person name="Tidwell J."/>
            <person name="Bellgard S.E."/>
            <person name="Bellgard M.I."/>
        </authorList>
    </citation>
    <scope>NUCLEOTIDE SEQUENCE</scope>
    <source>
        <tissue evidence="1">Shoot tissue taken approximately 20 cm above the soil surface</tissue>
    </source>
</reference>
<evidence type="ECO:0000313" key="1">
    <source>
        <dbReference type="EMBL" id="JAD88260.1"/>
    </source>
</evidence>
<name>A0A0A9DRH1_ARUDO</name>
<organism evidence="1">
    <name type="scientific">Arundo donax</name>
    <name type="common">Giant reed</name>
    <name type="synonym">Donax arundinaceus</name>
    <dbReference type="NCBI Taxonomy" id="35708"/>
    <lineage>
        <taxon>Eukaryota</taxon>
        <taxon>Viridiplantae</taxon>
        <taxon>Streptophyta</taxon>
        <taxon>Embryophyta</taxon>
        <taxon>Tracheophyta</taxon>
        <taxon>Spermatophyta</taxon>
        <taxon>Magnoliopsida</taxon>
        <taxon>Liliopsida</taxon>
        <taxon>Poales</taxon>
        <taxon>Poaceae</taxon>
        <taxon>PACMAD clade</taxon>
        <taxon>Arundinoideae</taxon>
        <taxon>Arundineae</taxon>
        <taxon>Arundo</taxon>
    </lineage>
</organism>
<accession>A0A0A9DRH1</accession>